<name>A0A8H6XWB4_9AGAR</name>
<organism evidence="3 4">
    <name type="scientific">Mycena venus</name>
    <dbReference type="NCBI Taxonomy" id="2733690"/>
    <lineage>
        <taxon>Eukaryota</taxon>
        <taxon>Fungi</taxon>
        <taxon>Dikarya</taxon>
        <taxon>Basidiomycota</taxon>
        <taxon>Agaricomycotina</taxon>
        <taxon>Agaricomycetes</taxon>
        <taxon>Agaricomycetidae</taxon>
        <taxon>Agaricales</taxon>
        <taxon>Marasmiineae</taxon>
        <taxon>Mycenaceae</taxon>
        <taxon>Mycena</taxon>
    </lineage>
</organism>
<dbReference type="OrthoDB" id="2322499at2759"/>
<dbReference type="InterPro" id="IPR001810">
    <property type="entry name" value="F-box_dom"/>
</dbReference>
<dbReference type="Proteomes" id="UP000620124">
    <property type="component" value="Unassembled WGS sequence"/>
</dbReference>
<feature type="region of interest" description="Disordered" evidence="1">
    <location>
        <begin position="625"/>
        <end position="655"/>
    </location>
</feature>
<evidence type="ECO:0000259" key="2">
    <source>
        <dbReference type="PROSITE" id="PS50181"/>
    </source>
</evidence>
<feature type="domain" description="F-box" evidence="2">
    <location>
        <begin position="49"/>
        <end position="98"/>
    </location>
</feature>
<evidence type="ECO:0000313" key="3">
    <source>
        <dbReference type="EMBL" id="KAF7347542.1"/>
    </source>
</evidence>
<reference evidence="3" key="1">
    <citation type="submission" date="2020-05" db="EMBL/GenBank/DDBJ databases">
        <title>Mycena genomes resolve the evolution of fungal bioluminescence.</title>
        <authorList>
            <person name="Tsai I.J."/>
        </authorList>
    </citation>
    <scope>NUCLEOTIDE SEQUENCE</scope>
    <source>
        <strain evidence="3">CCC161011</strain>
    </source>
</reference>
<dbReference type="Pfam" id="PF00646">
    <property type="entry name" value="F-box"/>
    <property type="match status" value="1"/>
</dbReference>
<evidence type="ECO:0000256" key="1">
    <source>
        <dbReference type="SAM" id="MobiDB-lite"/>
    </source>
</evidence>
<sequence>MDVDPPAESSKRPTRTATKKRKADSDADGSSAPKKPKTTKKLKGRQGRLAGLLSISLDVVFEILGHLHPLDVLRLSRTSKEFRELLMHKSSRPIWRSSLNNVQDMPPCPPNMTEPQWISLAFDSICQVCHKIARKVDWSLYIRVCSKCVKTSLAHRIDICTKGPKGEPTVDVMQLIPTRRDPARPFSMIYFPPELENVKTAYNAIKDNEEKDKFVEERKELVKTLAAHTILCEAWAEGVADNRSAELADRREERYTAIVARLTALGWGVEIESIPPRDSLRSHKLVKLPNTLTNRTWNTIEPEMIKYMELMKTRRLAREHATLVVARMAIATKVFRTFKRSQLPWTDIMPGGPDFCEFPKIKDIIVQPSSVAVDEQTFEALLPDFPGMIATWRAGLVEQIITVYKRGHSDKGDLSDDTVQERLKLATSVFKCFSCGDENHNNQLFDTMSMIFGFEKKHSCQPLFYPNVLSHRCLTKTAEFSMALLFMGEVSKDCAWRSSPIKIDIPTAEIVEKVVRACGMDPETTTVEDMDAADARFACHACADRKATPHPAPEESASKDKGKGKAPAPVEELEPATIRAYDWRNAVRHHGEEHWRSPTAWYKLSDADAAAARALEAVAIEKSKNEDKANVRDRESIVSDSETNENEEDSSTAANQDQDEAMLAADATAVAHPGPPLPSQLPELAFSCAHCIDVQRAPSPMTLEDTLEHIRTLHDLLTAPALNEDYYRALAAPEIYSAKPFPAPELKDVMIPPKPDLPDPPRLPSFLDHYLYDSDNYDNSDEDDFGAWW</sequence>
<comment type="caution">
    <text evidence="3">The sequence shown here is derived from an EMBL/GenBank/DDBJ whole genome shotgun (WGS) entry which is preliminary data.</text>
</comment>
<dbReference type="AlphaFoldDB" id="A0A8H6XWB4"/>
<accession>A0A8H6XWB4</accession>
<dbReference type="EMBL" id="JACAZI010000012">
    <property type="protein sequence ID" value="KAF7347542.1"/>
    <property type="molecule type" value="Genomic_DNA"/>
</dbReference>
<feature type="region of interest" description="Disordered" evidence="1">
    <location>
        <begin position="546"/>
        <end position="573"/>
    </location>
</feature>
<feature type="compositionally biased region" description="Basic and acidic residues" evidence="1">
    <location>
        <begin position="625"/>
        <end position="637"/>
    </location>
</feature>
<dbReference type="PROSITE" id="PS50181">
    <property type="entry name" value="FBOX"/>
    <property type="match status" value="1"/>
</dbReference>
<feature type="region of interest" description="Disordered" evidence="1">
    <location>
        <begin position="1"/>
        <end position="44"/>
    </location>
</feature>
<dbReference type="SUPFAM" id="SSF81383">
    <property type="entry name" value="F-box domain"/>
    <property type="match status" value="1"/>
</dbReference>
<feature type="compositionally biased region" description="Basic and acidic residues" evidence="1">
    <location>
        <begin position="546"/>
        <end position="563"/>
    </location>
</feature>
<gene>
    <name evidence="3" type="ORF">MVEN_01510600</name>
</gene>
<feature type="compositionally biased region" description="Basic residues" evidence="1">
    <location>
        <begin position="12"/>
        <end position="22"/>
    </location>
</feature>
<dbReference type="InterPro" id="IPR036047">
    <property type="entry name" value="F-box-like_dom_sf"/>
</dbReference>
<dbReference type="CDD" id="cd09917">
    <property type="entry name" value="F-box_SF"/>
    <property type="match status" value="1"/>
</dbReference>
<evidence type="ECO:0000313" key="4">
    <source>
        <dbReference type="Proteomes" id="UP000620124"/>
    </source>
</evidence>
<feature type="compositionally biased region" description="Basic residues" evidence="1">
    <location>
        <begin position="34"/>
        <end position="44"/>
    </location>
</feature>
<protein>
    <submittedName>
        <fullName evidence="3">F-box domain-containing protein</fullName>
    </submittedName>
</protein>
<proteinExistence type="predicted"/>
<keyword evidence="4" id="KW-1185">Reference proteome</keyword>